<dbReference type="RefSeq" id="WP_133882810.1">
    <property type="nucleotide sequence ID" value="NZ_MWIN01000007.1"/>
</dbReference>
<reference evidence="2 3" key="1">
    <citation type="submission" date="2019-03" db="EMBL/GenBank/DDBJ databases">
        <title>Genomic Encyclopedia of Type Strains, Phase IV (KMG-IV): sequencing the most valuable type-strain genomes for metagenomic binning, comparative biology and taxonomic classification.</title>
        <authorList>
            <person name="Goeker M."/>
        </authorList>
    </citation>
    <scope>NUCLEOTIDE SEQUENCE [LARGE SCALE GENOMIC DNA]</scope>
    <source>
        <strain evidence="2 3">DSM 26377</strain>
    </source>
</reference>
<keyword evidence="3" id="KW-1185">Reference proteome</keyword>
<dbReference type="EMBL" id="SOBT01000010">
    <property type="protein sequence ID" value="TDU26624.1"/>
    <property type="molecule type" value="Genomic_DNA"/>
</dbReference>
<keyword evidence="1" id="KW-0732">Signal</keyword>
<name>A0A4R7NZ45_9GAMM</name>
<dbReference type="Proteomes" id="UP000295341">
    <property type="component" value="Unassembled WGS sequence"/>
</dbReference>
<gene>
    <name evidence="2" type="ORF">DFR24_3653</name>
</gene>
<comment type="caution">
    <text evidence="2">The sequence shown here is derived from an EMBL/GenBank/DDBJ whole genome shotgun (WGS) entry which is preliminary data.</text>
</comment>
<feature type="chain" id="PRO_5030099500" evidence="1">
    <location>
        <begin position="26"/>
        <end position="270"/>
    </location>
</feature>
<protein>
    <submittedName>
        <fullName evidence="2">Uncharacterized protein</fullName>
    </submittedName>
</protein>
<sequence>MNASRHRLSLIAVAVLTLGAPVVDARASSLAALLDQVPAPPLDVGTAMSWIEGGKVVSPQYTQLKQSIDAERAAIAALNGGTAPAPGVAPASTAGEPAEVQTALKAYSDYLEANSGKQDPASAVGKRARWLHAAMRDSLTALLKAVKPCPFPCSDPAAVTQNQPLEPKRNELAQQDLRQWNTLFLDWQAKRRAIVADGQARIAATGDGAKATTPAGRAGLASYRAAMLREVEVTLSVTELALKRVNAIETGDVDAVSGSTYVPKGAAKKS</sequence>
<feature type="signal peptide" evidence="1">
    <location>
        <begin position="1"/>
        <end position="25"/>
    </location>
</feature>
<evidence type="ECO:0000256" key="1">
    <source>
        <dbReference type="SAM" id="SignalP"/>
    </source>
</evidence>
<accession>A0A4R7NZ45</accession>
<proteinExistence type="predicted"/>
<evidence type="ECO:0000313" key="2">
    <source>
        <dbReference type="EMBL" id="TDU26624.1"/>
    </source>
</evidence>
<evidence type="ECO:0000313" key="3">
    <source>
        <dbReference type="Proteomes" id="UP000295341"/>
    </source>
</evidence>
<dbReference type="AlphaFoldDB" id="A0A4R7NZ45"/>
<dbReference type="OrthoDB" id="7061322at2"/>
<organism evidence="2 3">
    <name type="scientific">Panacagrimonas perspica</name>
    <dbReference type="NCBI Taxonomy" id="381431"/>
    <lineage>
        <taxon>Bacteria</taxon>
        <taxon>Pseudomonadati</taxon>
        <taxon>Pseudomonadota</taxon>
        <taxon>Gammaproteobacteria</taxon>
        <taxon>Nevskiales</taxon>
        <taxon>Nevskiaceae</taxon>
        <taxon>Panacagrimonas</taxon>
    </lineage>
</organism>